<dbReference type="WBParaSite" id="SSTP_0000820800.1">
    <property type="protein sequence ID" value="SSTP_0000820800.1"/>
    <property type="gene ID" value="SSTP_0000820800"/>
</dbReference>
<organism evidence="3">
    <name type="scientific">Strongyloides stercoralis</name>
    <name type="common">Threadworm</name>
    <dbReference type="NCBI Taxonomy" id="6248"/>
    <lineage>
        <taxon>Eukaryota</taxon>
        <taxon>Metazoa</taxon>
        <taxon>Ecdysozoa</taxon>
        <taxon>Nematoda</taxon>
        <taxon>Chromadorea</taxon>
        <taxon>Rhabditida</taxon>
        <taxon>Tylenchina</taxon>
        <taxon>Panagrolaimomorpha</taxon>
        <taxon>Strongyloidoidea</taxon>
        <taxon>Strongyloididae</taxon>
        <taxon>Strongyloides</taxon>
    </lineage>
</organism>
<accession>A0A0K0EFE5</accession>
<dbReference type="AlphaFoldDB" id="A0A0K0EFE5"/>
<reference evidence="3" key="1">
    <citation type="submission" date="2015-08" db="UniProtKB">
        <authorList>
            <consortium name="WormBaseParasite"/>
        </authorList>
    </citation>
    <scope>IDENTIFICATION</scope>
</reference>
<feature type="chain" id="PRO_5005327975" evidence="1">
    <location>
        <begin position="24"/>
        <end position="104"/>
    </location>
</feature>
<evidence type="ECO:0000256" key="1">
    <source>
        <dbReference type="SAM" id="SignalP"/>
    </source>
</evidence>
<dbReference type="Proteomes" id="UP000035681">
    <property type="component" value="Unplaced"/>
</dbReference>
<keyword evidence="2" id="KW-1185">Reference proteome</keyword>
<dbReference type="WBParaSite" id="TCONS_00000187.p1">
    <property type="protein sequence ID" value="TCONS_00000187.p1"/>
    <property type="gene ID" value="XLOC_000211"/>
</dbReference>
<evidence type="ECO:0000313" key="2">
    <source>
        <dbReference type="Proteomes" id="UP000035681"/>
    </source>
</evidence>
<protein>
    <submittedName>
        <fullName evidence="3">Venom protein</fullName>
    </submittedName>
</protein>
<feature type="signal peptide" evidence="1">
    <location>
        <begin position="1"/>
        <end position="23"/>
    </location>
</feature>
<proteinExistence type="predicted"/>
<keyword evidence="1" id="KW-0732">Signal</keyword>
<sequence>MRTILFAILCSFILLLSLRGIHGNDDDCPDGKTPESLKESCKCCKMNCWNAKADEAANELGHIPGEGSEDEALKTLTLIKKCVMDKCTKYCKAQFRPRPFFSGM</sequence>
<evidence type="ECO:0000313" key="3">
    <source>
        <dbReference type="WBParaSite" id="SSTP_0000820800.1"/>
    </source>
</evidence>
<name>A0A0K0EFE5_STRER</name>